<feature type="compositionally biased region" description="Low complexity" evidence="7">
    <location>
        <begin position="466"/>
        <end position="475"/>
    </location>
</feature>
<evidence type="ECO:0000256" key="6">
    <source>
        <dbReference type="ARBA" id="ARBA00023242"/>
    </source>
</evidence>
<keyword evidence="2" id="KW-0235">DNA replication</keyword>
<evidence type="ECO:0000313" key="10">
    <source>
        <dbReference type="Proteomes" id="UP000694843"/>
    </source>
</evidence>
<organism evidence="10 11">
    <name type="scientific">Hyalella azteca</name>
    <name type="common">Amphipod</name>
    <dbReference type="NCBI Taxonomy" id="294128"/>
    <lineage>
        <taxon>Eukaryota</taxon>
        <taxon>Metazoa</taxon>
        <taxon>Ecdysozoa</taxon>
        <taxon>Arthropoda</taxon>
        <taxon>Crustacea</taxon>
        <taxon>Multicrustacea</taxon>
        <taxon>Malacostraca</taxon>
        <taxon>Eumalacostraca</taxon>
        <taxon>Peracarida</taxon>
        <taxon>Amphipoda</taxon>
        <taxon>Senticaudata</taxon>
        <taxon>Talitrida</taxon>
        <taxon>Talitroidea</taxon>
        <taxon>Hyalellidae</taxon>
        <taxon>Hyalella</taxon>
    </lineage>
</organism>
<dbReference type="PANTHER" id="PTHR15272">
    <property type="entry name" value="CHROMATIN ASSEMBLY FACTOR 1 SUBUNIT A CAF-1 SUBUNIT A"/>
    <property type="match status" value="1"/>
</dbReference>
<dbReference type="GeneID" id="108674185"/>
<keyword evidence="3" id="KW-0227">DNA damage</keyword>
<gene>
    <name evidence="11" type="primary">LOC108674185</name>
</gene>
<evidence type="ECO:0000313" key="11">
    <source>
        <dbReference type="RefSeq" id="XP_018017589.1"/>
    </source>
</evidence>
<feature type="compositionally biased region" description="Basic and acidic residues" evidence="7">
    <location>
        <begin position="589"/>
        <end position="603"/>
    </location>
</feature>
<dbReference type="GO" id="GO:0006260">
    <property type="term" value="P:DNA replication"/>
    <property type="evidence" value="ECO:0007669"/>
    <property type="project" value="UniProtKB-KW"/>
</dbReference>
<keyword evidence="10" id="KW-1185">Reference proteome</keyword>
<evidence type="ECO:0000259" key="8">
    <source>
        <dbReference type="Pfam" id="PF11600"/>
    </source>
</evidence>
<feature type="compositionally biased region" description="Basic and acidic residues" evidence="7">
    <location>
        <begin position="476"/>
        <end position="576"/>
    </location>
</feature>
<sequence length="1253" mass="138777">MDSDDDCLIVKEDIKSPAVKKPQVKPLMKTKQARLSFVRLPGKSPRDSHVTTAIAAKGKGTKPRSVSPAKIRKKRQRSGPSTQADQPKPKKAGRVVPIRRKCASSDEDKSKLNPLNKKCKPVTEEEKIEPASLSLLQKFVCKKPTHQDEVSTSDETYKGKDNSERHGNDSAIDVAGDDEDIKCPAKKDSSDSNGAAEDEMCTQVDDSEAAKSGRKSVLEVIESVVNRGGRASVKTRDNNNDALEDELTKSNKRKISSDTDKSPSCEKENCAKPPSPKRSRNVLTAFIQMGGKKSHKGVSSTLQDTSPDSVAESKSSTSAEKEKVMANADQPVETSTAKEEVEDSNRTHPEVIKPNSKNCTMLKYFSKKSSESDLAVTAKAKNKSKSPPCMEKESTAASMSDTNSTNESSSASLPEDSDEPASPSRSKNVVGTQADATSRKMITPARKTVQDNEGCAEAATPKTCKNKLTPKAAAKLAEKKLREEQRLKEHEEKLKEKAKKVAERLKLKEEKRMEIEKQRLEKEEQKKKKQEEQEIKNREKEEKRKKVEEEKRAKEEDKRSREEEKKKAEQEEEDRKKKVAEKFANFFKTGKEEPAQKTVEARDNSGPFQQMQVCRNTALAPTQRTRLSDDARAFLDDLLGATPGDALTTYLDALRSGEHKPMTCAATPPAVIIQDSKDDCVIIEQEPEDDDDEDGSDFASEDMVVCREKNIKDAKNHRGKLLKFCENRRPAYWGTWTKKPAAVGPRKPFAKEEIFDYEYDSDDDWEEEEENGESLSDSEGEKEDGEDEQYEVDNDFFVPHGYLSDDEGQDDKLDGSEDNTAEEDGAHNDAPALIDNKEKLKAKQAEFEKELKKQTKQLKPRVLGCLWLHEEEQSSGAAFDHLHRVLSGYSVVICTPPPSPPAASDSTEPPATSTPAETSVTDKEAAVERMHSWYLTLPGIPCVALGSPQPEQHSASDIDTPLTATAGASKLNFRKTFPEEAIPSLIRLIHGNRHSQRYLVEEFYQFWQLKMQDSAASDNQHASTPNSSRLQGSNVLSKMKIKAKIALLGCYKKCPEEGPFSHRAMWYVNADVRQQYGLQDLALPNEWIYCTGKPKDNRFKEDSICGDSPTSVRTTNLISKFTKVLTDQEKSALVASKSSNGIMTPDNNISKGSSQVLGGLSPNDVDHAKKEKNVTATIDKKSRKKSGVGKSTATESEKLSKTTSPKNSPLLAFFKTPQRSTSKKTPVTGLPTEGAKGGKSTICIEDDDCITLD</sequence>
<dbReference type="KEGG" id="hazt:108674185"/>
<feature type="compositionally biased region" description="Basic and acidic residues" evidence="7">
    <location>
        <begin position="145"/>
        <end position="168"/>
    </location>
</feature>
<name>A0A8B7NUZ5_HYAAZ</name>
<dbReference type="OMA" id="STICIED"/>
<evidence type="ECO:0000256" key="3">
    <source>
        <dbReference type="ARBA" id="ARBA00022763"/>
    </source>
</evidence>
<feature type="compositionally biased region" description="Polar residues" evidence="7">
    <location>
        <begin position="297"/>
        <end position="308"/>
    </location>
</feature>
<feature type="compositionally biased region" description="Basic and acidic residues" evidence="7">
    <location>
        <begin position="181"/>
        <end position="190"/>
    </location>
</feature>
<feature type="region of interest" description="Disordered" evidence="7">
    <location>
        <begin position="1138"/>
        <end position="1239"/>
    </location>
</feature>
<feature type="compositionally biased region" description="Basic and acidic residues" evidence="7">
    <location>
        <begin position="336"/>
        <end position="351"/>
    </location>
</feature>
<feature type="compositionally biased region" description="Low complexity" evidence="7">
    <location>
        <begin position="902"/>
        <end position="919"/>
    </location>
</feature>
<feature type="compositionally biased region" description="Acidic residues" evidence="7">
    <location>
        <begin position="758"/>
        <end position="794"/>
    </location>
</feature>
<feature type="region of interest" description="Disordered" evidence="7">
    <location>
        <begin position="37"/>
        <end position="127"/>
    </location>
</feature>
<evidence type="ECO:0000256" key="4">
    <source>
        <dbReference type="ARBA" id="ARBA00023186"/>
    </source>
</evidence>
<dbReference type="Pfam" id="PF12253">
    <property type="entry name" value="CAF1A_dimeriz"/>
    <property type="match status" value="1"/>
</dbReference>
<evidence type="ECO:0000256" key="1">
    <source>
        <dbReference type="ARBA" id="ARBA00004123"/>
    </source>
</evidence>
<feature type="domain" description="Chromatin assembly factor 1 p150 subunit acidic region" evidence="8">
    <location>
        <begin position="478"/>
        <end position="615"/>
    </location>
</feature>
<protein>
    <submittedName>
        <fullName evidence="11">Chromatin assembly factor 1 subunit A</fullName>
    </submittedName>
</protein>
<dbReference type="Proteomes" id="UP000694843">
    <property type="component" value="Unplaced"/>
</dbReference>
<dbReference type="OrthoDB" id="79480at2759"/>
<feature type="compositionally biased region" description="Basic and acidic residues" evidence="7">
    <location>
        <begin position="1164"/>
        <end position="1173"/>
    </location>
</feature>
<feature type="region of interest" description="Disordered" evidence="7">
    <location>
        <begin position="897"/>
        <end position="923"/>
    </location>
</feature>
<accession>A0A8B7NUZ5</accession>
<dbReference type="GO" id="GO:0005634">
    <property type="term" value="C:nucleus"/>
    <property type="evidence" value="ECO:0007669"/>
    <property type="project" value="UniProtKB-SubCell"/>
</dbReference>
<dbReference type="GO" id="GO:0006334">
    <property type="term" value="P:nucleosome assembly"/>
    <property type="evidence" value="ECO:0007669"/>
    <property type="project" value="TreeGrafter"/>
</dbReference>
<keyword evidence="4" id="KW-0143">Chaperone</keyword>
<comment type="subcellular location">
    <subcellularLocation>
        <location evidence="1">Nucleus</location>
    </subcellularLocation>
</comment>
<feature type="compositionally biased region" description="Polar residues" evidence="7">
    <location>
        <begin position="395"/>
        <end position="412"/>
    </location>
</feature>
<dbReference type="PANTHER" id="PTHR15272:SF0">
    <property type="entry name" value="CHROMATIN ASSEMBLY FACTOR 1 SUBUNIT A"/>
    <property type="match status" value="1"/>
</dbReference>
<reference evidence="11" key="1">
    <citation type="submission" date="2025-08" db="UniProtKB">
        <authorList>
            <consortium name="RefSeq"/>
        </authorList>
    </citation>
    <scope>IDENTIFICATION</scope>
    <source>
        <tissue evidence="11">Whole organism</tissue>
    </source>
</reference>
<dbReference type="GO" id="GO:0033186">
    <property type="term" value="C:CAF-1 complex"/>
    <property type="evidence" value="ECO:0007669"/>
    <property type="project" value="TreeGrafter"/>
</dbReference>
<feature type="domain" description="Chromatin assembly factor 1 subunit A dimerization" evidence="9">
    <location>
        <begin position="720"/>
        <end position="789"/>
    </location>
</feature>
<evidence type="ECO:0000259" key="9">
    <source>
        <dbReference type="Pfam" id="PF12253"/>
    </source>
</evidence>
<proteinExistence type="predicted"/>
<feature type="compositionally biased region" description="Polar residues" evidence="7">
    <location>
        <begin position="423"/>
        <end position="436"/>
    </location>
</feature>
<evidence type="ECO:0000256" key="5">
    <source>
        <dbReference type="ARBA" id="ARBA00023204"/>
    </source>
</evidence>
<keyword evidence="5" id="KW-0234">DNA repair</keyword>
<feature type="compositionally biased region" description="Polar residues" evidence="7">
    <location>
        <begin position="1138"/>
        <end position="1156"/>
    </location>
</feature>
<feature type="compositionally biased region" description="Basic residues" evidence="7">
    <location>
        <begin position="89"/>
        <end position="102"/>
    </location>
</feature>
<dbReference type="InterPro" id="IPR021644">
    <property type="entry name" value="CAF-1_p150_acidic"/>
</dbReference>
<feature type="compositionally biased region" description="Basic and acidic residues" evidence="7">
    <location>
        <begin position="255"/>
        <end position="270"/>
    </location>
</feature>
<dbReference type="InterPro" id="IPR022043">
    <property type="entry name" value="CAF1A_DD"/>
</dbReference>
<keyword evidence="6" id="KW-0539">Nucleus</keyword>
<dbReference type="RefSeq" id="XP_018017589.1">
    <property type="nucleotide sequence ID" value="XM_018162100.2"/>
</dbReference>
<evidence type="ECO:0000256" key="2">
    <source>
        <dbReference type="ARBA" id="ARBA00022705"/>
    </source>
</evidence>
<feature type="region of interest" description="Disordered" evidence="7">
    <location>
        <begin position="142"/>
        <end position="610"/>
    </location>
</feature>
<dbReference type="Pfam" id="PF11600">
    <property type="entry name" value="CAF1A_acidic"/>
    <property type="match status" value="1"/>
</dbReference>
<feature type="region of interest" description="Disordered" evidence="7">
    <location>
        <begin position="758"/>
        <end position="834"/>
    </location>
</feature>
<feature type="compositionally biased region" description="Low complexity" evidence="7">
    <location>
        <begin position="309"/>
        <end position="318"/>
    </location>
</feature>
<evidence type="ECO:0000256" key="7">
    <source>
        <dbReference type="SAM" id="MobiDB-lite"/>
    </source>
</evidence>
<dbReference type="GO" id="GO:0006281">
    <property type="term" value="P:DNA repair"/>
    <property type="evidence" value="ECO:0007669"/>
    <property type="project" value="UniProtKB-KW"/>
</dbReference>
<dbReference type="AlphaFoldDB" id="A0A8B7NUZ5"/>